<dbReference type="Pfam" id="PF00004">
    <property type="entry name" value="AAA"/>
    <property type="match status" value="1"/>
</dbReference>
<proteinExistence type="inferred from homology"/>
<feature type="region of interest" description="Disordered" evidence="12">
    <location>
        <begin position="456"/>
        <end position="516"/>
    </location>
</feature>
<evidence type="ECO:0000256" key="7">
    <source>
        <dbReference type="ARBA" id="ARBA00022840"/>
    </source>
</evidence>
<keyword evidence="10" id="KW-0472">Membrane</keyword>
<name>A0A7S3DDN4_9EUKA</name>
<dbReference type="InterPro" id="IPR003959">
    <property type="entry name" value="ATPase_AAA_core"/>
</dbReference>
<feature type="domain" description="AAA+ ATPase" evidence="13">
    <location>
        <begin position="239"/>
        <end position="368"/>
    </location>
</feature>
<evidence type="ECO:0008006" key="16">
    <source>
        <dbReference type="Google" id="ProtNLM"/>
    </source>
</evidence>
<dbReference type="InterPro" id="IPR057495">
    <property type="entry name" value="AAA_lid_BCS1"/>
</dbReference>
<keyword evidence="7" id="KW-0067">ATP-binding</keyword>
<dbReference type="Pfam" id="PF08740">
    <property type="entry name" value="BCS1_N"/>
    <property type="match status" value="1"/>
</dbReference>
<keyword evidence="3" id="KW-0812">Transmembrane</keyword>
<evidence type="ECO:0000259" key="13">
    <source>
        <dbReference type="SMART" id="SM00382"/>
    </source>
</evidence>
<dbReference type="Gene3D" id="3.40.50.300">
    <property type="entry name" value="P-loop containing nucleotide triphosphate hydrolases"/>
    <property type="match status" value="1"/>
</dbReference>
<dbReference type="GO" id="GO:0005524">
    <property type="term" value="F:ATP binding"/>
    <property type="evidence" value="ECO:0007669"/>
    <property type="project" value="UniProtKB-KW"/>
</dbReference>
<dbReference type="SMART" id="SM01024">
    <property type="entry name" value="BCS1_N"/>
    <property type="match status" value="1"/>
</dbReference>
<keyword evidence="9" id="KW-0496">Mitochondrion</keyword>
<dbReference type="InterPro" id="IPR003593">
    <property type="entry name" value="AAA+_ATPase"/>
</dbReference>
<feature type="compositionally biased region" description="Acidic residues" evidence="12">
    <location>
        <begin position="482"/>
        <end position="501"/>
    </location>
</feature>
<evidence type="ECO:0000256" key="12">
    <source>
        <dbReference type="SAM" id="MobiDB-lite"/>
    </source>
</evidence>
<dbReference type="InterPro" id="IPR050747">
    <property type="entry name" value="Mitochondrial_chaperone_BCS1"/>
</dbReference>
<protein>
    <recommendedName>
        <fullName evidence="16">Mitochondrial chaperone BCS1</fullName>
    </recommendedName>
</protein>
<comment type="catalytic activity">
    <reaction evidence="11">
        <text>ATP + H2O = ADP + phosphate + H(+)</text>
        <dbReference type="Rhea" id="RHEA:13065"/>
        <dbReference type="ChEBI" id="CHEBI:15377"/>
        <dbReference type="ChEBI" id="CHEBI:15378"/>
        <dbReference type="ChEBI" id="CHEBI:30616"/>
        <dbReference type="ChEBI" id="CHEBI:43474"/>
        <dbReference type="ChEBI" id="CHEBI:456216"/>
    </reaction>
    <physiologicalReaction direction="left-to-right" evidence="11">
        <dbReference type="Rhea" id="RHEA:13066"/>
    </physiologicalReaction>
</comment>
<keyword evidence="8" id="KW-1133">Transmembrane helix</keyword>
<dbReference type="AlphaFoldDB" id="A0A7S3DDN4"/>
<evidence type="ECO:0000313" key="15">
    <source>
        <dbReference type="EMBL" id="CAE0254571.1"/>
    </source>
</evidence>
<evidence type="ECO:0000256" key="9">
    <source>
        <dbReference type="ARBA" id="ARBA00023128"/>
    </source>
</evidence>
<feature type="domain" description="BCS1 N-terminal" evidence="14">
    <location>
        <begin position="34"/>
        <end position="208"/>
    </location>
</feature>
<dbReference type="SMART" id="SM00382">
    <property type="entry name" value="AAA"/>
    <property type="match status" value="1"/>
</dbReference>
<evidence type="ECO:0000256" key="1">
    <source>
        <dbReference type="ARBA" id="ARBA00004434"/>
    </source>
</evidence>
<dbReference type="SUPFAM" id="SSF52540">
    <property type="entry name" value="P-loop containing nucleoside triphosphate hydrolases"/>
    <property type="match status" value="1"/>
</dbReference>
<dbReference type="GO" id="GO:0005743">
    <property type="term" value="C:mitochondrial inner membrane"/>
    <property type="evidence" value="ECO:0007669"/>
    <property type="project" value="UniProtKB-SubCell"/>
</dbReference>
<dbReference type="Pfam" id="PF25426">
    <property type="entry name" value="AAA_lid_BCS1"/>
    <property type="match status" value="1"/>
</dbReference>
<comment type="similarity">
    <text evidence="2">Belongs to the AAA ATPase family. BCS1 subfamily.</text>
</comment>
<keyword evidence="6" id="KW-0378">Hydrolase</keyword>
<dbReference type="EMBL" id="HBIB01026086">
    <property type="protein sequence ID" value="CAE0254571.1"/>
    <property type="molecule type" value="Transcribed_RNA"/>
</dbReference>
<organism evidence="15">
    <name type="scientific">Palpitomonas bilix</name>
    <dbReference type="NCBI Taxonomy" id="652834"/>
    <lineage>
        <taxon>Eukaryota</taxon>
        <taxon>Eukaryota incertae sedis</taxon>
    </lineage>
</organism>
<dbReference type="PANTHER" id="PTHR23070">
    <property type="entry name" value="BCS1 AAA-TYPE ATPASE"/>
    <property type="match status" value="1"/>
</dbReference>
<evidence type="ECO:0000259" key="14">
    <source>
        <dbReference type="SMART" id="SM01024"/>
    </source>
</evidence>
<dbReference type="InterPro" id="IPR014851">
    <property type="entry name" value="BCS1_N"/>
</dbReference>
<evidence type="ECO:0000256" key="6">
    <source>
        <dbReference type="ARBA" id="ARBA00022801"/>
    </source>
</evidence>
<evidence type="ECO:0000256" key="2">
    <source>
        <dbReference type="ARBA" id="ARBA00007448"/>
    </source>
</evidence>
<reference evidence="15" key="1">
    <citation type="submission" date="2021-01" db="EMBL/GenBank/DDBJ databases">
        <authorList>
            <person name="Corre E."/>
            <person name="Pelletier E."/>
            <person name="Niang G."/>
            <person name="Scheremetjew M."/>
            <person name="Finn R."/>
            <person name="Kale V."/>
            <person name="Holt S."/>
            <person name="Cochrane G."/>
            <person name="Meng A."/>
            <person name="Brown T."/>
            <person name="Cohen L."/>
        </authorList>
    </citation>
    <scope>NUCLEOTIDE SEQUENCE</scope>
    <source>
        <strain evidence="15">NIES-2562</strain>
    </source>
</reference>
<keyword evidence="5" id="KW-0999">Mitochondrion inner membrane</keyword>
<dbReference type="GO" id="GO:0016887">
    <property type="term" value="F:ATP hydrolysis activity"/>
    <property type="evidence" value="ECO:0007669"/>
    <property type="project" value="InterPro"/>
</dbReference>
<dbReference type="InterPro" id="IPR027417">
    <property type="entry name" value="P-loop_NTPase"/>
</dbReference>
<evidence type="ECO:0000256" key="5">
    <source>
        <dbReference type="ARBA" id="ARBA00022792"/>
    </source>
</evidence>
<dbReference type="CDD" id="cd19510">
    <property type="entry name" value="RecA-like_BCS1"/>
    <property type="match status" value="1"/>
</dbReference>
<evidence type="ECO:0000256" key="11">
    <source>
        <dbReference type="ARBA" id="ARBA00048778"/>
    </source>
</evidence>
<keyword evidence="4" id="KW-0547">Nucleotide-binding</keyword>
<evidence type="ECO:0000256" key="10">
    <source>
        <dbReference type="ARBA" id="ARBA00023136"/>
    </source>
</evidence>
<evidence type="ECO:0000256" key="4">
    <source>
        <dbReference type="ARBA" id="ARBA00022741"/>
    </source>
</evidence>
<accession>A0A7S3DDN4</accession>
<comment type="subcellular location">
    <subcellularLocation>
        <location evidence="1">Mitochondrion inner membrane</location>
        <topology evidence="1">Single-pass membrane protein</topology>
    </subcellularLocation>
</comment>
<gene>
    <name evidence="15" type="ORF">PBIL07802_LOCUS16819</name>
</gene>
<sequence>MPGDDGILGLSGMLGRLVGLKLGELSDSSTATVMAASALYSLVSYYYDDIYDYFLRAVTVEITVDSRDDTYWWIAGWLAANESIKKNSTRFALVSQVTKRTYSSSEDEERSNNYYFLPDTGTHRIQYKGRYVWVTKKGADKKSRTRDAIDSYSLMVAGRKKDILVELIEEGKKVQDMMEKERTVIYSPDRYGDWEKLSSKRRRKLDTIFIKDEVVGKVVDDVENFLDSEEWYAQHGVPYRRGYLLYGPPGTGKTSLVTAIAGHLGLRIYTINVASSTLTDEGLFALLGSAPTKCILLLEDIDAAFVGRKKGSGSKSKVTFSALLNALDGVAAQEGRLVFMTTNHKERLSSALIRPGRIDRSELISYAGRKEVESMFTHFYGEKSHLAEVFWTKLIKTAKDEHGADMGKDDLPLAAARLQSFFLLHRGDADGAVRDVGDLVVSVMSTLRRGDSADFPSLALEEEEGKKKKKKSRRGSNQTGSGEEEEEEDLSSDTDESDNDEDEKKTGSADETDEDA</sequence>
<evidence type="ECO:0000256" key="3">
    <source>
        <dbReference type="ARBA" id="ARBA00022692"/>
    </source>
</evidence>
<evidence type="ECO:0000256" key="8">
    <source>
        <dbReference type="ARBA" id="ARBA00022989"/>
    </source>
</evidence>